<dbReference type="Proteomes" id="UP000823561">
    <property type="component" value="Chromosome 1"/>
</dbReference>
<keyword evidence="3" id="KW-1185">Reference proteome</keyword>
<reference evidence="2 3" key="1">
    <citation type="submission" date="2020-10" db="EMBL/GenBank/DDBJ databases">
        <title>Chromosome-scale genome assembly of the Allis shad, Alosa alosa.</title>
        <authorList>
            <person name="Margot Z."/>
            <person name="Christophe K."/>
            <person name="Cabau C."/>
            <person name="Louis A."/>
            <person name="Berthelot C."/>
            <person name="Parey E."/>
            <person name="Roest Crollius H."/>
            <person name="Montfort J."/>
            <person name="Robinson-Rechavi M."/>
            <person name="Bucao C."/>
            <person name="Bouchez O."/>
            <person name="Gislard M."/>
            <person name="Lluch J."/>
            <person name="Milhes M."/>
            <person name="Lampietro C."/>
            <person name="Lopez Roques C."/>
            <person name="Donnadieu C."/>
            <person name="Braasch I."/>
            <person name="Desvignes T."/>
            <person name="Postlethwait J."/>
            <person name="Bobe J."/>
            <person name="Guiguen Y."/>
        </authorList>
    </citation>
    <scope>NUCLEOTIDE SEQUENCE [LARGE SCALE GENOMIC DNA]</scope>
    <source>
        <strain evidence="2">M-15738</strain>
        <tissue evidence="2">Blood</tissue>
    </source>
</reference>
<evidence type="ECO:0000313" key="2">
    <source>
        <dbReference type="EMBL" id="KAG5286042.1"/>
    </source>
</evidence>
<sequence>MFPFFLQYHVPYMTWPIVLVTCIQQTLLLSGRRYRSLRSRTSRLSSDMRSHASG</sequence>
<keyword evidence="1" id="KW-0472">Membrane</keyword>
<accession>A0AAV6HKP9</accession>
<keyword evidence="1" id="KW-1133">Transmembrane helix</keyword>
<gene>
    <name evidence="2" type="ORF">AALO_G00010340</name>
</gene>
<dbReference type="AlphaFoldDB" id="A0AAV6HKP9"/>
<evidence type="ECO:0000313" key="3">
    <source>
        <dbReference type="Proteomes" id="UP000823561"/>
    </source>
</evidence>
<dbReference type="EMBL" id="JADWDJ010000001">
    <property type="protein sequence ID" value="KAG5286042.1"/>
    <property type="molecule type" value="Genomic_DNA"/>
</dbReference>
<keyword evidence="1" id="KW-0812">Transmembrane</keyword>
<protein>
    <recommendedName>
        <fullName evidence="4">ATP synthase F0 subunit 8</fullName>
    </recommendedName>
</protein>
<evidence type="ECO:0000256" key="1">
    <source>
        <dbReference type="SAM" id="Phobius"/>
    </source>
</evidence>
<proteinExistence type="predicted"/>
<evidence type="ECO:0008006" key="4">
    <source>
        <dbReference type="Google" id="ProtNLM"/>
    </source>
</evidence>
<feature type="transmembrane region" description="Helical" evidence="1">
    <location>
        <begin position="12"/>
        <end position="30"/>
    </location>
</feature>
<comment type="caution">
    <text evidence="2">The sequence shown here is derived from an EMBL/GenBank/DDBJ whole genome shotgun (WGS) entry which is preliminary data.</text>
</comment>
<organism evidence="2 3">
    <name type="scientific">Alosa alosa</name>
    <name type="common">allis shad</name>
    <dbReference type="NCBI Taxonomy" id="278164"/>
    <lineage>
        <taxon>Eukaryota</taxon>
        <taxon>Metazoa</taxon>
        <taxon>Chordata</taxon>
        <taxon>Craniata</taxon>
        <taxon>Vertebrata</taxon>
        <taxon>Euteleostomi</taxon>
        <taxon>Actinopterygii</taxon>
        <taxon>Neopterygii</taxon>
        <taxon>Teleostei</taxon>
        <taxon>Clupei</taxon>
        <taxon>Clupeiformes</taxon>
        <taxon>Clupeoidei</taxon>
        <taxon>Clupeidae</taxon>
        <taxon>Alosa</taxon>
    </lineage>
</organism>
<name>A0AAV6HKP9_9TELE</name>